<reference evidence="1" key="1">
    <citation type="submission" date="2022-02" db="EMBL/GenBank/DDBJ databases">
        <authorList>
            <person name="Leng L."/>
        </authorList>
    </citation>
    <scope>NUCLEOTIDE SEQUENCE</scope>
    <source>
        <strain evidence="1">JI</strain>
    </source>
</reference>
<organism evidence="1 2">
    <name type="scientific">Pelotomaculum isophthalicicum JI</name>
    <dbReference type="NCBI Taxonomy" id="947010"/>
    <lineage>
        <taxon>Bacteria</taxon>
        <taxon>Bacillati</taxon>
        <taxon>Bacillota</taxon>
        <taxon>Clostridia</taxon>
        <taxon>Eubacteriales</taxon>
        <taxon>Desulfotomaculaceae</taxon>
        <taxon>Pelotomaculum</taxon>
    </lineage>
</organism>
<evidence type="ECO:0000313" key="2">
    <source>
        <dbReference type="Proteomes" id="UP001154312"/>
    </source>
</evidence>
<keyword evidence="2" id="KW-1185">Reference proteome</keyword>
<proteinExistence type="predicted"/>
<dbReference type="RefSeq" id="WP_277442553.1">
    <property type="nucleotide sequence ID" value="NZ_JAKOAV010000003.1"/>
</dbReference>
<dbReference type="EMBL" id="JAKOAV010000003">
    <property type="protein sequence ID" value="MDF9407338.1"/>
    <property type="molecule type" value="Genomic_DNA"/>
</dbReference>
<accession>A0A9X4H2J3</accession>
<protein>
    <submittedName>
        <fullName evidence="1">Uncharacterized protein</fullName>
    </submittedName>
</protein>
<gene>
    <name evidence="1" type="ORF">L7E55_03025</name>
</gene>
<name>A0A9X4H2J3_9FIRM</name>
<dbReference type="Proteomes" id="UP001154312">
    <property type="component" value="Unassembled WGS sequence"/>
</dbReference>
<comment type="caution">
    <text evidence="1">The sequence shown here is derived from an EMBL/GenBank/DDBJ whole genome shotgun (WGS) entry which is preliminary data.</text>
</comment>
<evidence type="ECO:0000313" key="1">
    <source>
        <dbReference type="EMBL" id="MDF9407338.1"/>
    </source>
</evidence>
<dbReference type="AlphaFoldDB" id="A0A9X4H2J3"/>
<sequence length="65" mass="7154">MLSYRTIAGIGAATLALLALSRANKHLRNRTCISAENYARKTAGRVEGIIRRRTLKNLSVTNDVI</sequence>